<dbReference type="Pfam" id="PF13967">
    <property type="entry name" value="RSN1_TM"/>
    <property type="match status" value="1"/>
</dbReference>
<comment type="similarity">
    <text evidence="2">Belongs to the CSC1 (TC 1.A.17) family.</text>
</comment>
<feature type="transmembrane region" description="Helical" evidence="7">
    <location>
        <begin position="28"/>
        <end position="49"/>
    </location>
</feature>
<sequence>MSGINNVNKSRPVVAGVDLNSPAQTFNVVIALCGIIFILALSFFSCIRLKLRQIYSPRLLLIERKSVPGSTSQTIFSWIGPSFKATDQDIYAFSGLDALVFLRFMRLVLKFALITLPFGMIVLLPLNIYGGNQLTDGLDKLSMSNVQSGSSLLWFHWIAVWVYSFVVLYLTFLEWKVYTTFRQSYLKKGISKQFTVLVQNIPEKICSNDGLKTFVDKLFPKHVESVYMVKDLNVWSKLIEKHDSYVIKWEVAKLYLEKNNKRMTLKKYPCAKERDAISEYEFELQEIQNQLADEQFSSKHQTLPCAFVFFKSLKGQASSLKSVWDSSPFHYHVTPAPEPKEILWGNLAIPFWQKSLRNVVGYIFIFMLVIFWTTPILFISSLTKLSSIASELKWLDEWQAGTSTLVMNFIQGVIPVLLIAIFYIILPYILRAVGKFQGHISKSEIALITFKFLFVFQTFNTFFIYIVSGSVLQDFQKIINSPFELPSYLAKSLPSQAGFFLNYITLMSFVGLAIELTRIVPLIVFTINIKFFAHSQRQIQEAWKPKGAEYEIMYSQVLLFFLIGLSYSILSPIIIPFFVLYNLFGYIVWTHQLLYVYIPDNDHGGKFWPDVFSRIIACMVVFQLLMIGVFLLKQVWYAAAFTAPLVIITVVFWLLMVDKFQPCSEFLVLSEAVDTKVGERRFLEAVRRTYIRNYSIPDIFELSTDNKLPPDDWLPFNDVRTFSDEESHDLGENKKWDKCAKFSSIRSILFLIMAIFTEGLPIANPYF</sequence>
<feature type="transmembrane region" description="Helical" evidence="7">
    <location>
        <begin position="503"/>
        <end position="531"/>
    </location>
</feature>
<feature type="transmembrane region" description="Helical" evidence="7">
    <location>
        <begin position="445"/>
        <end position="467"/>
    </location>
</feature>
<feature type="domain" description="CSC1/OSCA1-like cytosolic" evidence="10">
    <location>
        <begin position="193"/>
        <end position="346"/>
    </location>
</feature>
<dbReference type="RefSeq" id="XP_065670778.1">
    <property type="nucleotide sequence ID" value="XM_065814706.1"/>
</dbReference>
<keyword evidence="11" id="KW-1185">Reference proteome</keyword>
<evidence type="ECO:0000313" key="13">
    <source>
        <dbReference type="RefSeq" id="XP_065670779.1"/>
    </source>
</evidence>
<dbReference type="GeneID" id="100213564"/>
<accession>A0ABM4D8W6</accession>
<dbReference type="PANTHER" id="PTHR13018">
    <property type="entry name" value="PROBABLE MEMBRANE PROTEIN DUF221-RELATED"/>
    <property type="match status" value="1"/>
</dbReference>
<keyword evidence="6 7" id="KW-0472">Membrane</keyword>
<feature type="transmembrane region" description="Helical" evidence="7">
    <location>
        <begin position="359"/>
        <end position="379"/>
    </location>
</feature>
<keyword evidence="5 7" id="KW-1133">Transmembrane helix</keyword>
<feature type="transmembrane region" description="Helical" evidence="7">
    <location>
        <begin position="636"/>
        <end position="657"/>
    </location>
</feature>
<dbReference type="InterPro" id="IPR027815">
    <property type="entry name" value="CSC1/OSCA1-like_cyt"/>
</dbReference>
<gene>
    <name evidence="12 13" type="primary">LOC100213564</name>
</gene>
<keyword evidence="4 7" id="KW-0812">Transmembrane</keyword>
<feature type="domain" description="CSC1/OSCA1-like 7TM region" evidence="8">
    <location>
        <begin position="357"/>
        <end position="630"/>
    </location>
</feature>
<evidence type="ECO:0000313" key="12">
    <source>
        <dbReference type="RefSeq" id="XP_065670778.1"/>
    </source>
</evidence>
<evidence type="ECO:0000313" key="11">
    <source>
        <dbReference type="Proteomes" id="UP001652625"/>
    </source>
</evidence>
<evidence type="ECO:0000256" key="1">
    <source>
        <dbReference type="ARBA" id="ARBA00004141"/>
    </source>
</evidence>
<proteinExistence type="inferred from homology"/>
<keyword evidence="3" id="KW-0813">Transport</keyword>
<evidence type="ECO:0000256" key="2">
    <source>
        <dbReference type="ARBA" id="ARBA00007779"/>
    </source>
</evidence>
<dbReference type="RefSeq" id="XP_065670779.1">
    <property type="nucleotide sequence ID" value="XM_065814707.1"/>
</dbReference>
<feature type="transmembrane region" description="Helical" evidence="7">
    <location>
        <begin position="611"/>
        <end position="630"/>
    </location>
</feature>
<feature type="transmembrane region" description="Helical" evidence="7">
    <location>
        <begin position="151"/>
        <end position="172"/>
    </location>
</feature>
<dbReference type="InterPro" id="IPR032880">
    <property type="entry name" value="CSC1/OSCA1-like_N"/>
</dbReference>
<evidence type="ECO:0000259" key="9">
    <source>
        <dbReference type="Pfam" id="PF13967"/>
    </source>
</evidence>
<dbReference type="Pfam" id="PF02714">
    <property type="entry name" value="RSN1_7TM"/>
    <property type="match status" value="1"/>
</dbReference>
<dbReference type="Proteomes" id="UP001652625">
    <property type="component" value="Chromosome 12"/>
</dbReference>
<comment type="subcellular location">
    <subcellularLocation>
        <location evidence="1">Membrane</location>
        <topology evidence="1">Multi-pass membrane protein</topology>
    </subcellularLocation>
</comment>
<evidence type="ECO:0000256" key="5">
    <source>
        <dbReference type="ARBA" id="ARBA00022989"/>
    </source>
</evidence>
<feature type="transmembrane region" description="Helical" evidence="7">
    <location>
        <begin position="409"/>
        <end position="433"/>
    </location>
</feature>
<evidence type="ECO:0000256" key="6">
    <source>
        <dbReference type="ARBA" id="ARBA00023136"/>
    </source>
</evidence>
<evidence type="ECO:0000259" key="8">
    <source>
        <dbReference type="Pfam" id="PF02714"/>
    </source>
</evidence>
<evidence type="ECO:0000256" key="3">
    <source>
        <dbReference type="ARBA" id="ARBA00022448"/>
    </source>
</evidence>
<feature type="transmembrane region" description="Helical" evidence="7">
    <location>
        <begin position="111"/>
        <end position="131"/>
    </location>
</feature>
<evidence type="ECO:0000256" key="4">
    <source>
        <dbReference type="ARBA" id="ARBA00022692"/>
    </source>
</evidence>
<protein>
    <submittedName>
        <fullName evidence="12 13">Uncharacterized protein LOC100213564 isoform X2</fullName>
    </submittedName>
</protein>
<name>A0ABM4D8W6_HYDVU</name>
<dbReference type="PANTHER" id="PTHR13018:SF5">
    <property type="entry name" value="RE44586P"/>
    <property type="match status" value="1"/>
</dbReference>
<evidence type="ECO:0000259" key="10">
    <source>
        <dbReference type="Pfam" id="PF14703"/>
    </source>
</evidence>
<feature type="transmembrane region" description="Helical" evidence="7">
    <location>
        <begin position="552"/>
        <end position="575"/>
    </location>
</feature>
<evidence type="ECO:0000256" key="7">
    <source>
        <dbReference type="SAM" id="Phobius"/>
    </source>
</evidence>
<dbReference type="Pfam" id="PF14703">
    <property type="entry name" value="PHM7_cyt"/>
    <property type="match status" value="1"/>
</dbReference>
<feature type="domain" description="CSC1/OSCA1-like N-terminal transmembrane" evidence="9">
    <location>
        <begin position="30"/>
        <end position="172"/>
    </location>
</feature>
<organism evidence="11 12">
    <name type="scientific">Hydra vulgaris</name>
    <name type="common">Hydra</name>
    <name type="synonym">Hydra attenuata</name>
    <dbReference type="NCBI Taxonomy" id="6087"/>
    <lineage>
        <taxon>Eukaryota</taxon>
        <taxon>Metazoa</taxon>
        <taxon>Cnidaria</taxon>
        <taxon>Hydrozoa</taxon>
        <taxon>Hydroidolina</taxon>
        <taxon>Anthoathecata</taxon>
        <taxon>Aplanulata</taxon>
        <taxon>Hydridae</taxon>
        <taxon>Hydra</taxon>
    </lineage>
</organism>
<dbReference type="InterPro" id="IPR003864">
    <property type="entry name" value="CSC1/OSCA1-like_7TM"/>
</dbReference>
<dbReference type="InterPro" id="IPR045122">
    <property type="entry name" value="Csc1-like"/>
</dbReference>
<reference evidence="12 13" key="1">
    <citation type="submission" date="2025-05" db="UniProtKB">
        <authorList>
            <consortium name="RefSeq"/>
        </authorList>
    </citation>
    <scope>IDENTIFICATION</scope>
</reference>